<keyword evidence="2" id="KW-1185">Reference proteome</keyword>
<accession>D0LHK6</accession>
<dbReference type="KEGG" id="hoh:Hoch_0227"/>
<reference evidence="1 2" key="1">
    <citation type="journal article" date="2010" name="Stand. Genomic Sci.">
        <title>Complete genome sequence of Haliangium ochraceum type strain (SMP-2).</title>
        <authorList>
            <consortium name="US DOE Joint Genome Institute (JGI-PGF)"/>
            <person name="Ivanova N."/>
            <person name="Daum C."/>
            <person name="Lang E."/>
            <person name="Abt B."/>
            <person name="Kopitz M."/>
            <person name="Saunders E."/>
            <person name="Lapidus A."/>
            <person name="Lucas S."/>
            <person name="Glavina Del Rio T."/>
            <person name="Nolan M."/>
            <person name="Tice H."/>
            <person name="Copeland A."/>
            <person name="Cheng J.F."/>
            <person name="Chen F."/>
            <person name="Bruce D."/>
            <person name="Goodwin L."/>
            <person name="Pitluck S."/>
            <person name="Mavromatis K."/>
            <person name="Pati A."/>
            <person name="Mikhailova N."/>
            <person name="Chen A."/>
            <person name="Palaniappan K."/>
            <person name="Land M."/>
            <person name="Hauser L."/>
            <person name="Chang Y.J."/>
            <person name="Jeffries C.D."/>
            <person name="Detter J.C."/>
            <person name="Brettin T."/>
            <person name="Rohde M."/>
            <person name="Goker M."/>
            <person name="Bristow J."/>
            <person name="Markowitz V."/>
            <person name="Eisen J.A."/>
            <person name="Hugenholtz P."/>
            <person name="Kyrpides N.C."/>
            <person name="Klenk H.P."/>
        </authorList>
    </citation>
    <scope>NUCLEOTIDE SEQUENCE [LARGE SCALE GENOMIC DNA]</scope>
    <source>
        <strain evidence="2">DSM 14365 / CIP 107738 / JCM 11303 / AJ 13395 / SMP-2</strain>
    </source>
</reference>
<organism evidence="1 2">
    <name type="scientific">Haliangium ochraceum (strain DSM 14365 / JCM 11303 / SMP-2)</name>
    <dbReference type="NCBI Taxonomy" id="502025"/>
    <lineage>
        <taxon>Bacteria</taxon>
        <taxon>Pseudomonadati</taxon>
        <taxon>Myxococcota</taxon>
        <taxon>Polyangia</taxon>
        <taxon>Haliangiales</taxon>
        <taxon>Kofleriaceae</taxon>
        <taxon>Haliangium</taxon>
    </lineage>
</organism>
<name>D0LHK6_HALO1</name>
<dbReference type="AlphaFoldDB" id="D0LHK6"/>
<dbReference type="STRING" id="502025.Hoch_0227"/>
<dbReference type="HOGENOM" id="CLU_2069838_0_0_7"/>
<sequence>MIKSESITVDAPSAGFVHIHHVQIEHNGVDMGGPMWFETDSLPWIIESLRACIEIYGEPARETECGGDSLKVFESGPEQAPIVNLRNRRAKDAEHGGVYALLMSKAIAEQLVERLAAL</sequence>
<dbReference type="Proteomes" id="UP000001880">
    <property type="component" value="Chromosome"/>
</dbReference>
<proteinExistence type="predicted"/>
<evidence type="ECO:0000313" key="1">
    <source>
        <dbReference type="EMBL" id="ACY12868.1"/>
    </source>
</evidence>
<dbReference type="RefSeq" id="WP_012825495.1">
    <property type="nucleotide sequence ID" value="NC_013440.1"/>
</dbReference>
<protein>
    <submittedName>
        <fullName evidence="1">Uncharacterized protein</fullName>
    </submittedName>
</protein>
<dbReference type="EMBL" id="CP001804">
    <property type="protein sequence ID" value="ACY12868.1"/>
    <property type="molecule type" value="Genomic_DNA"/>
</dbReference>
<evidence type="ECO:0000313" key="2">
    <source>
        <dbReference type="Proteomes" id="UP000001880"/>
    </source>
</evidence>
<gene>
    <name evidence="1" type="ordered locus">Hoch_0227</name>
</gene>